<dbReference type="Gene3D" id="2.60.120.330">
    <property type="entry name" value="B-lactam Antibiotic, Isopenicillin N Synthase, Chain"/>
    <property type="match status" value="1"/>
</dbReference>
<evidence type="ECO:0000256" key="3">
    <source>
        <dbReference type="RuleBase" id="RU003682"/>
    </source>
</evidence>
<dbReference type="AlphaFoldDB" id="A0A0S4QL83"/>
<dbReference type="GO" id="GO:0016491">
    <property type="term" value="F:oxidoreductase activity"/>
    <property type="evidence" value="ECO:0007669"/>
    <property type="project" value="UniProtKB-KW"/>
</dbReference>
<dbReference type="PROSITE" id="PS51471">
    <property type="entry name" value="FE2OG_OXY"/>
    <property type="match status" value="1"/>
</dbReference>
<dbReference type="Pfam" id="PF03171">
    <property type="entry name" value="2OG-FeII_Oxy"/>
    <property type="match status" value="1"/>
</dbReference>
<dbReference type="InterPro" id="IPR026992">
    <property type="entry name" value="DIOX_N"/>
</dbReference>
<dbReference type="InterPro" id="IPR050231">
    <property type="entry name" value="Iron_ascorbate_oxido_reductase"/>
</dbReference>
<evidence type="ECO:0000259" key="4">
    <source>
        <dbReference type="PROSITE" id="PS51471"/>
    </source>
</evidence>
<keyword evidence="6" id="KW-1185">Reference proteome</keyword>
<sequence>MSEAVTAPSATDAVVVPGYVPVIDFSGATSSDPARRAAVGAALDEACRTSGFFTVVGHGIDPTLMETAIDEVRTFFELPMAAKERYLAAKGDPTLRGLRVWHNQGAGYDLDTINLEGFVEDPDSQEYARARRPDICELFTMNRLGEPGVAEGAGLGEHFDVWSKPNVWPTEVETMRPAWLALYTELERFAQTTMRMFALGLGLAETHFDGIIDEHLTNLCANYYPAVHGEVGPEQFRKMPHTDSGTVTILYQDVRGLQVIDRRCGEWVDVPYVPGSYVVNIGDLMALWTNDRWVSTMHRVLVPPPADRSVPRISMPFFHQPNWNALIECLPTCRVDGEAPKHAPVLSGEYLEYKVMPLAA</sequence>
<gene>
    <name evidence="5" type="ORF">Ga0074812_107221</name>
</gene>
<keyword evidence="2" id="KW-0045">Antibiotic biosynthesis</keyword>
<reference evidence="6" key="1">
    <citation type="submission" date="2015-11" db="EMBL/GenBank/DDBJ databases">
        <authorList>
            <person name="Varghese N."/>
        </authorList>
    </citation>
    <scope>NUCLEOTIDE SEQUENCE [LARGE SCALE GENOMIC DNA]</scope>
    <source>
        <strain evidence="6">DSM 45899</strain>
    </source>
</reference>
<proteinExistence type="inferred from homology"/>
<dbReference type="RefSeq" id="WP_207550313.1">
    <property type="nucleotide sequence ID" value="NZ_FAOZ01000007.1"/>
</dbReference>
<feature type="domain" description="Fe2OG dioxygenase" evidence="4">
    <location>
        <begin position="214"/>
        <end position="321"/>
    </location>
</feature>
<dbReference type="InterPro" id="IPR044861">
    <property type="entry name" value="IPNS-like_FE2OG_OXY"/>
</dbReference>
<keyword evidence="3" id="KW-0408">Iron</keyword>
<dbReference type="GO" id="GO:0017000">
    <property type="term" value="P:antibiotic biosynthetic process"/>
    <property type="evidence" value="ECO:0007669"/>
    <property type="project" value="UniProtKB-KW"/>
</dbReference>
<dbReference type="PRINTS" id="PR00682">
    <property type="entry name" value="IPNSYNTHASE"/>
</dbReference>
<dbReference type="EMBL" id="FAOZ01000007">
    <property type="protein sequence ID" value="CUU56337.1"/>
    <property type="molecule type" value="Genomic_DNA"/>
</dbReference>
<dbReference type="Proteomes" id="UP000198802">
    <property type="component" value="Unassembled WGS sequence"/>
</dbReference>
<dbReference type="InterPro" id="IPR005123">
    <property type="entry name" value="Oxoglu/Fe-dep_dioxygenase_dom"/>
</dbReference>
<accession>A0A0S4QL83</accession>
<comment type="pathway">
    <text evidence="1">Antibiotic biosynthesis.</text>
</comment>
<name>A0A0S4QL83_9ACTN</name>
<organism evidence="5 6">
    <name type="scientific">Parafrankia irregularis</name>
    <dbReference type="NCBI Taxonomy" id="795642"/>
    <lineage>
        <taxon>Bacteria</taxon>
        <taxon>Bacillati</taxon>
        <taxon>Actinomycetota</taxon>
        <taxon>Actinomycetes</taxon>
        <taxon>Frankiales</taxon>
        <taxon>Frankiaceae</taxon>
        <taxon>Parafrankia</taxon>
    </lineage>
</organism>
<comment type="similarity">
    <text evidence="3">Belongs to the iron/ascorbate-dependent oxidoreductase family.</text>
</comment>
<evidence type="ECO:0000313" key="6">
    <source>
        <dbReference type="Proteomes" id="UP000198802"/>
    </source>
</evidence>
<protein>
    <submittedName>
        <fullName evidence="5">Isopenicillin N synthase</fullName>
    </submittedName>
</protein>
<keyword evidence="3" id="KW-0479">Metal-binding</keyword>
<evidence type="ECO:0000256" key="1">
    <source>
        <dbReference type="ARBA" id="ARBA00004792"/>
    </source>
</evidence>
<evidence type="ECO:0000313" key="5">
    <source>
        <dbReference type="EMBL" id="CUU56337.1"/>
    </source>
</evidence>
<evidence type="ECO:0000256" key="2">
    <source>
        <dbReference type="ARBA" id="ARBA00023194"/>
    </source>
</evidence>
<dbReference type="InterPro" id="IPR027443">
    <property type="entry name" value="IPNS-like_sf"/>
</dbReference>
<dbReference type="SUPFAM" id="SSF51197">
    <property type="entry name" value="Clavaminate synthase-like"/>
    <property type="match status" value="1"/>
</dbReference>
<dbReference type="GO" id="GO:0046872">
    <property type="term" value="F:metal ion binding"/>
    <property type="evidence" value="ECO:0007669"/>
    <property type="project" value="UniProtKB-KW"/>
</dbReference>
<dbReference type="PANTHER" id="PTHR47990">
    <property type="entry name" value="2-OXOGLUTARATE (2OG) AND FE(II)-DEPENDENT OXYGENASE SUPERFAMILY PROTEIN-RELATED"/>
    <property type="match status" value="1"/>
</dbReference>
<dbReference type="Pfam" id="PF14226">
    <property type="entry name" value="DIOX_N"/>
    <property type="match status" value="1"/>
</dbReference>
<keyword evidence="3" id="KW-0560">Oxidoreductase</keyword>